<reference evidence="2 3" key="1">
    <citation type="submission" date="2021-09" db="EMBL/GenBank/DDBJ databases">
        <title>Genomic insights and catalytic innovation underlie evolution of tropane alkaloids biosynthesis.</title>
        <authorList>
            <person name="Wang Y.-J."/>
            <person name="Tian T."/>
            <person name="Huang J.-P."/>
            <person name="Huang S.-X."/>
        </authorList>
    </citation>
    <scope>NUCLEOTIDE SEQUENCE [LARGE SCALE GENOMIC DNA]</scope>
    <source>
        <strain evidence="2">KIB-2018</strain>
        <tissue evidence="2">Leaf</tissue>
    </source>
</reference>
<dbReference type="Proteomes" id="UP001159364">
    <property type="component" value="Linkage Group LG09"/>
</dbReference>
<dbReference type="AlphaFoldDB" id="A0AAV8SNJ7"/>
<name>A0AAV8SNJ7_9ROSI</name>
<keyword evidence="3" id="KW-1185">Reference proteome</keyword>
<sequence>MGKQTRSKKNDSSIGKGKVTPVQIAFIVDRYLSDNNFPETRSSFRNEASSLISKSPINEAPKSLLSLGAILNEYICLKEQKVMVDQERERLEHEKSRVHNLLQGMQEVMNSYNASGVAPTPLIQASATSTVTVIPQSNMPFTASPAGCSAYRSPTVMPVGTPANPIVKHVPSPAMNHTLPRKRVGSTSVEAPAQAKKFCSTLSSKSISNKGTEKEISNKITDQITAQPLKGSSLSNTMIGVPVQGSSVAKSLFKKISESPPTSSSVPNTPPQPIPVQTENSVSPVVVSSNGHCSNAPQEVTPTNCTIMTSERVTVSPCKHMSYTLERNHLISSSSPLKTTLKRLGKRDHVKGRLDFDGSDAALISDKPTVEEMSTSESDKELDIFDMDLPNLDAFGPNFSFSELLVDLDLGFEGIGCPCEPVVGASDTVSGSSHESKDGNLGIMSEFSSTLTEVISGDDMQGPETLTAMKSVTKSIKILSPAKHHRGSLHQGDTLARE</sequence>
<dbReference type="PANTHER" id="PTHR35117">
    <property type="entry name" value="MYOSIN-M HEAVY PROTEIN"/>
    <property type="match status" value="1"/>
</dbReference>
<comment type="caution">
    <text evidence="2">The sequence shown here is derived from an EMBL/GenBank/DDBJ whole genome shotgun (WGS) entry which is preliminary data.</text>
</comment>
<evidence type="ECO:0000256" key="1">
    <source>
        <dbReference type="SAM" id="MobiDB-lite"/>
    </source>
</evidence>
<feature type="region of interest" description="Disordered" evidence="1">
    <location>
        <begin position="256"/>
        <end position="275"/>
    </location>
</feature>
<dbReference type="EMBL" id="JAIWQS010000009">
    <property type="protein sequence ID" value="KAJ8753852.1"/>
    <property type="molecule type" value="Genomic_DNA"/>
</dbReference>
<proteinExistence type="predicted"/>
<accession>A0AAV8SNJ7</accession>
<gene>
    <name evidence="2" type="ORF">K2173_000106</name>
</gene>
<protein>
    <submittedName>
        <fullName evidence="2">Uncharacterized protein</fullName>
    </submittedName>
</protein>
<evidence type="ECO:0000313" key="2">
    <source>
        <dbReference type="EMBL" id="KAJ8753852.1"/>
    </source>
</evidence>
<feature type="compositionally biased region" description="Low complexity" evidence="1">
    <location>
        <begin position="258"/>
        <end position="267"/>
    </location>
</feature>
<evidence type="ECO:0000313" key="3">
    <source>
        <dbReference type="Proteomes" id="UP001159364"/>
    </source>
</evidence>
<organism evidence="2 3">
    <name type="scientific">Erythroxylum novogranatense</name>
    <dbReference type="NCBI Taxonomy" id="1862640"/>
    <lineage>
        <taxon>Eukaryota</taxon>
        <taxon>Viridiplantae</taxon>
        <taxon>Streptophyta</taxon>
        <taxon>Embryophyta</taxon>
        <taxon>Tracheophyta</taxon>
        <taxon>Spermatophyta</taxon>
        <taxon>Magnoliopsida</taxon>
        <taxon>eudicotyledons</taxon>
        <taxon>Gunneridae</taxon>
        <taxon>Pentapetalae</taxon>
        <taxon>rosids</taxon>
        <taxon>fabids</taxon>
        <taxon>Malpighiales</taxon>
        <taxon>Erythroxylaceae</taxon>
        <taxon>Erythroxylum</taxon>
    </lineage>
</organism>
<dbReference type="PANTHER" id="PTHR35117:SF1">
    <property type="entry name" value="MYOSIN-M HEAVY PROTEIN"/>
    <property type="match status" value="1"/>
</dbReference>